<dbReference type="OrthoDB" id="9815928at2"/>
<dbReference type="STRING" id="571915.CMUST_05860"/>
<dbReference type="Gene3D" id="2.40.10.10">
    <property type="entry name" value="Trypsin-like serine proteases"/>
    <property type="match status" value="3"/>
</dbReference>
<dbReference type="Pfam" id="PF00089">
    <property type="entry name" value="Trypsin"/>
    <property type="match status" value="1"/>
</dbReference>
<dbReference type="Proteomes" id="UP000035199">
    <property type="component" value="Chromosome"/>
</dbReference>
<evidence type="ECO:0000313" key="3">
    <source>
        <dbReference type="EMBL" id="AKK05508.1"/>
    </source>
</evidence>
<organism evidence="3 4">
    <name type="scientific">Corynebacterium mustelae</name>
    <dbReference type="NCBI Taxonomy" id="571915"/>
    <lineage>
        <taxon>Bacteria</taxon>
        <taxon>Bacillati</taxon>
        <taxon>Actinomycetota</taxon>
        <taxon>Actinomycetes</taxon>
        <taxon>Mycobacteriales</taxon>
        <taxon>Corynebacteriaceae</taxon>
        <taxon>Corynebacterium</taxon>
    </lineage>
</organism>
<dbReference type="PANTHER" id="PTHR24260">
    <property type="match status" value="1"/>
</dbReference>
<dbReference type="InterPro" id="IPR001254">
    <property type="entry name" value="Trypsin_dom"/>
</dbReference>
<reference evidence="4" key="2">
    <citation type="submission" date="2015-05" db="EMBL/GenBank/DDBJ databases">
        <title>Complete genome sequence of Corynebacterium mustelae DSM 45274, isolated from various tissues of a male ferret with lethal sepsis.</title>
        <authorList>
            <person name="Ruckert C."/>
            <person name="Albersmeier A."/>
            <person name="Winkler A."/>
            <person name="Tauch A."/>
        </authorList>
    </citation>
    <scope>NUCLEOTIDE SEQUENCE [LARGE SCALE GENOMIC DNA]</scope>
    <source>
        <strain evidence="4">DSM 45274</strain>
    </source>
</reference>
<proteinExistence type="predicted"/>
<dbReference type="PROSITE" id="PS50240">
    <property type="entry name" value="TRYPSIN_DOM"/>
    <property type="match status" value="1"/>
</dbReference>
<name>A0A0G3H105_9CORY</name>
<dbReference type="EMBL" id="CP011542">
    <property type="protein sequence ID" value="AKK05508.1"/>
    <property type="molecule type" value="Genomic_DNA"/>
</dbReference>
<dbReference type="GO" id="GO:0004252">
    <property type="term" value="F:serine-type endopeptidase activity"/>
    <property type="evidence" value="ECO:0007669"/>
    <property type="project" value="InterPro"/>
</dbReference>
<feature type="domain" description="Peptidase S1" evidence="2">
    <location>
        <begin position="29"/>
        <end position="214"/>
    </location>
</feature>
<keyword evidence="1" id="KW-0732">Signal</keyword>
<protein>
    <submittedName>
        <fullName evidence="3">Trypsin</fullName>
    </submittedName>
</protein>
<dbReference type="PRINTS" id="PR00722">
    <property type="entry name" value="CHYMOTRYPSIN"/>
</dbReference>
<evidence type="ECO:0000313" key="4">
    <source>
        <dbReference type="Proteomes" id="UP000035199"/>
    </source>
</evidence>
<reference evidence="3 4" key="1">
    <citation type="journal article" date="2015" name="Genome Announc.">
        <title>Complete Genome Sequence of the Type Strain Corynebacterium mustelae DSM 45274, Isolated from Various Tissues of a Male Ferret with Lethal Sepsis.</title>
        <authorList>
            <person name="Ruckert C."/>
            <person name="Eimer J."/>
            <person name="Winkler A."/>
            <person name="Tauch A."/>
        </authorList>
    </citation>
    <scope>NUCLEOTIDE SEQUENCE [LARGE SCALE GENOMIC DNA]</scope>
    <source>
        <strain evidence="3 4">DSM 45274</strain>
    </source>
</reference>
<dbReference type="InterPro" id="IPR051333">
    <property type="entry name" value="CLIP_Serine_Protease"/>
</dbReference>
<sequence length="269" mass="28650">MLNWMKKTAVAIAVAVASTSIMAAPAGAIMGGRAQSTDSLALLFFGNAQCSGTVIAPDWVVTAKHCIHQGDSAIIIKKQTHYPAEAILHPKDDIALVRLDRPTDVPPAQLSGSNLHPGERGTVVGWGGGEFTGALMADAVVQRRVHNLPAPLNNVTVIESQIERGRIEFGDSGGPLFDGDGRLAGVQSAAAGPGTVAFHVPVTEHMDWICRHSGLQRTKISDQPSVNVDSKAHPTYVPQPRFPVIGSSVIESLLNYNFDLRYFQMPTSS</sequence>
<accession>A0A0G3H105</accession>
<dbReference type="PATRIC" id="fig|571915.4.peg.1246"/>
<dbReference type="InterPro" id="IPR043504">
    <property type="entry name" value="Peptidase_S1_PA_chymotrypsin"/>
</dbReference>
<evidence type="ECO:0000256" key="1">
    <source>
        <dbReference type="SAM" id="SignalP"/>
    </source>
</evidence>
<dbReference type="KEGG" id="cmv:CMUST_05860"/>
<dbReference type="InterPro" id="IPR009003">
    <property type="entry name" value="Peptidase_S1_PA"/>
</dbReference>
<dbReference type="AlphaFoldDB" id="A0A0G3H105"/>
<evidence type="ECO:0000259" key="2">
    <source>
        <dbReference type="PROSITE" id="PS50240"/>
    </source>
</evidence>
<dbReference type="GO" id="GO:0006508">
    <property type="term" value="P:proteolysis"/>
    <property type="evidence" value="ECO:0007669"/>
    <property type="project" value="InterPro"/>
</dbReference>
<dbReference type="PANTHER" id="PTHR24260:SF136">
    <property type="entry name" value="GH08193P-RELATED"/>
    <property type="match status" value="1"/>
</dbReference>
<dbReference type="SMART" id="SM00020">
    <property type="entry name" value="Tryp_SPc"/>
    <property type="match status" value="1"/>
</dbReference>
<dbReference type="InterPro" id="IPR001314">
    <property type="entry name" value="Peptidase_S1A"/>
</dbReference>
<gene>
    <name evidence="3" type="ORF">CMUST_05860</name>
</gene>
<dbReference type="SUPFAM" id="SSF50494">
    <property type="entry name" value="Trypsin-like serine proteases"/>
    <property type="match status" value="1"/>
</dbReference>
<keyword evidence="4" id="KW-1185">Reference proteome</keyword>
<feature type="signal peptide" evidence="1">
    <location>
        <begin position="1"/>
        <end position="23"/>
    </location>
</feature>
<feature type="chain" id="PRO_5038595797" evidence="1">
    <location>
        <begin position="24"/>
        <end position="269"/>
    </location>
</feature>